<dbReference type="PANTHER" id="PTHR34475:SF1">
    <property type="entry name" value="CYTOSKELETON PROTEIN RODZ"/>
    <property type="match status" value="1"/>
</dbReference>
<dbReference type="InterPro" id="IPR010982">
    <property type="entry name" value="Lambda_DNA-bd_dom_sf"/>
</dbReference>
<gene>
    <name evidence="4" type="primary">rodZ</name>
    <name evidence="4" type="ORF">PPEP_a1824</name>
</gene>
<feature type="compositionally biased region" description="Acidic residues" evidence="1">
    <location>
        <begin position="151"/>
        <end position="174"/>
    </location>
</feature>
<dbReference type="InterPro" id="IPR025194">
    <property type="entry name" value="RodZ-like_C"/>
</dbReference>
<evidence type="ECO:0000313" key="4">
    <source>
        <dbReference type="EMBL" id="MBE0347381.1"/>
    </source>
</evidence>
<feature type="compositionally biased region" description="Polar residues" evidence="1">
    <location>
        <begin position="184"/>
        <end position="202"/>
    </location>
</feature>
<evidence type="ECO:0000256" key="1">
    <source>
        <dbReference type="SAM" id="MobiDB-lite"/>
    </source>
</evidence>
<dbReference type="PANTHER" id="PTHR34475">
    <property type="match status" value="1"/>
</dbReference>
<dbReference type="Proteomes" id="UP000660708">
    <property type="component" value="Unassembled WGS sequence"/>
</dbReference>
<dbReference type="GO" id="GO:0003677">
    <property type="term" value="F:DNA binding"/>
    <property type="evidence" value="ECO:0007669"/>
    <property type="project" value="InterPro"/>
</dbReference>
<keyword evidence="2" id="KW-1133">Transmembrane helix</keyword>
<dbReference type="InterPro" id="IPR001387">
    <property type="entry name" value="Cro/C1-type_HTH"/>
</dbReference>
<feature type="region of interest" description="Disordered" evidence="1">
    <location>
        <begin position="139"/>
        <end position="209"/>
    </location>
</feature>
<keyword evidence="5" id="KW-1185">Reference proteome</keyword>
<feature type="domain" description="Cytoskeleton protein RodZ-like C-terminal" evidence="3">
    <location>
        <begin position="216"/>
        <end position="285"/>
    </location>
</feature>
<evidence type="ECO:0000259" key="3">
    <source>
        <dbReference type="Pfam" id="PF13464"/>
    </source>
</evidence>
<dbReference type="Pfam" id="PF13464">
    <property type="entry name" value="RodZ_C"/>
    <property type="match status" value="1"/>
</dbReference>
<dbReference type="Pfam" id="PF13413">
    <property type="entry name" value="HTH_25"/>
    <property type="match status" value="1"/>
</dbReference>
<comment type="caution">
    <text evidence="4">The sequence shown here is derived from an EMBL/GenBank/DDBJ whole genome shotgun (WGS) entry which is preliminary data.</text>
</comment>
<dbReference type="InterPro" id="IPR050400">
    <property type="entry name" value="Bact_Cytoskel_RodZ"/>
</dbReference>
<dbReference type="CDD" id="cd00093">
    <property type="entry name" value="HTH_XRE"/>
    <property type="match status" value="1"/>
</dbReference>
<keyword evidence="2" id="KW-0472">Membrane</keyword>
<reference evidence="4 5" key="1">
    <citation type="submission" date="2015-06" db="EMBL/GenBank/DDBJ databases">
        <title>Genome sequence of Pseudoalteromonas peptidolytica.</title>
        <authorList>
            <person name="Xie B.-B."/>
            <person name="Rong J.-C."/>
            <person name="Qin Q.-L."/>
            <person name="Zhang Y.-Z."/>
        </authorList>
    </citation>
    <scope>NUCLEOTIDE SEQUENCE [LARGE SCALE GENOMIC DNA]</scope>
    <source>
        <strain evidence="4 5">F12-50-A1</strain>
    </source>
</reference>
<protein>
    <submittedName>
        <fullName evidence="4">Cytoskeleton protein RodZ</fullName>
    </submittedName>
</protein>
<dbReference type="AlphaFoldDB" id="A0A8I0MY39"/>
<evidence type="ECO:0000256" key="2">
    <source>
        <dbReference type="SAM" id="Phobius"/>
    </source>
</evidence>
<feature type="transmembrane region" description="Helical" evidence="2">
    <location>
        <begin position="110"/>
        <end position="130"/>
    </location>
</feature>
<proteinExistence type="predicted"/>
<name>A0A8I0MY39_9GAMM</name>
<keyword evidence="2" id="KW-0812">Transmembrane</keyword>
<evidence type="ECO:0000313" key="5">
    <source>
        <dbReference type="Proteomes" id="UP000660708"/>
    </source>
</evidence>
<dbReference type="EMBL" id="AQHF01000026">
    <property type="protein sequence ID" value="MBE0347381.1"/>
    <property type="molecule type" value="Genomic_DNA"/>
</dbReference>
<dbReference type="RefSeq" id="WP_225740752.1">
    <property type="nucleotide sequence ID" value="NZ_AQHF01000026.1"/>
</dbReference>
<organism evidence="4 5">
    <name type="scientific">Pseudoalteromonas peptidolytica F12-50-A1</name>
    <dbReference type="NCBI Taxonomy" id="1315280"/>
    <lineage>
        <taxon>Bacteria</taxon>
        <taxon>Pseudomonadati</taxon>
        <taxon>Pseudomonadota</taxon>
        <taxon>Gammaproteobacteria</taxon>
        <taxon>Alteromonadales</taxon>
        <taxon>Pseudoalteromonadaceae</taxon>
        <taxon>Pseudoalteromonas</taxon>
    </lineage>
</organism>
<accession>A0A8I0MY39</accession>
<dbReference type="Gene3D" id="1.10.260.40">
    <property type="entry name" value="lambda repressor-like DNA-binding domains"/>
    <property type="match status" value="1"/>
</dbReference>
<sequence>MKEQEAPEQEQPSIGQTLATARQNAGISFAEIESRLKMTHAQLTKLEQDDYQDLGPETFVRGYIKNYAALLGLNPVEVLAMYQSPVVPPQKKRMQSFSRRTHKEAHDSRLMMVSYIVLAIVLGSSALWFWQTNTSEPESAQESAITTIEAPELEVPELEVTSDQEEIQNDEPEQSESTGALEEQPTSTLEVATSTPAQSNPKEQTKRAPGSSTVVMYFNEESWVEMFDATQERVAFGVKKAGYTMTVEGKAPFSVILGKHRAVEVTLDGKPVTLPEFTKNRLAKFNLPLAE</sequence>